<gene>
    <name evidence="2" type="ORF">GLOIN_2v1566460</name>
</gene>
<dbReference type="Gene3D" id="1.10.510.10">
    <property type="entry name" value="Transferase(Phosphotransferase) domain 1"/>
    <property type="match status" value="1"/>
</dbReference>
<dbReference type="InterPro" id="IPR000719">
    <property type="entry name" value="Prot_kinase_dom"/>
</dbReference>
<evidence type="ECO:0000313" key="3">
    <source>
        <dbReference type="Proteomes" id="UP000018888"/>
    </source>
</evidence>
<dbReference type="EMBL" id="AUPC02000061">
    <property type="protein sequence ID" value="POG75415.1"/>
    <property type="molecule type" value="Genomic_DNA"/>
</dbReference>
<protein>
    <recommendedName>
        <fullName evidence="1">Protein kinase domain-containing protein</fullName>
    </recommendedName>
</protein>
<organism evidence="2 3">
    <name type="scientific">Rhizophagus irregularis (strain DAOM 181602 / DAOM 197198 / MUCL 43194)</name>
    <name type="common">Arbuscular mycorrhizal fungus</name>
    <name type="synonym">Glomus intraradices</name>
    <dbReference type="NCBI Taxonomy" id="747089"/>
    <lineage>
        <taxon>Eukaryota</taxon>
        <taxon>Fungi</taxon>
        <taxon>Fungi incertae sedis</taxon>
        <taxon>Mucoromycota</taxon>
        <taxon>Glomeromycotina</taxon>
        <taxon>Glomeromycetes</taxon>
        <taxon>Glomerales</taxon>
        <taxon>Glomeraceae</taxon>
        <taxon>Rhizophagus</taxon>
    </lineage>
</organism>
<feature type="non-terminal residue" evidence="2">
    <location>
        <position position="62"/>
    </location>
</feature>
<accession>A0A2P4QCR0</accession>
<keyword evidence="3" id="KW-1185">Reference proteome</keyword>
<feature type="non-terminal residue" evidence="2">
    <location>
        <position position="1"/>
    </location>
</feature>
<dbReference type="Pfam" id="PF07714">
    <property type="entry name" value="PK_Tyr_Ser-Thr"/>
    <property type="match status" value="1"/>
</dbReference>
<name>A0A2P4QCR0_RHIID</name>
<dbReference type="AlphaFoldDB" id="A0A2P4QCR0"/>
<feature type="domain" description="Protein kinase" evidence="1">
    <location>
        <begin position="1"/>
        <end position="62"/>
    </location>
</feature>
<reference evidence="2 3" key="2">
    <citation type="journal article" date="2018" name="New Phytol.">
        <title>High intraspecific genome diversity in the model arbuscular mycorrhizal symbiont Rhizophagus irregularis.</title>
        <authorList>
            <person name="Chen E.C.H."/>
            <person name="Morin E."/>
            <person name="Beaudet D."/>
            <person name="Noel J."/>
            <person name="Yildirir G."/>
            <person name="Ndikumana S."/>
            <person name="Charron P."/>
            <person name="St-Onge C."/>
            <person name="Giorgi J."/>
            <person name="Kruger M."/>
            <person name="Marton T."/>
            <person name="Ropars J."/>
            <person name="Grigoriev I.V."/>
            <person name="Hainaut M."/>
            <person name="Henrissat B."/>
            <person name="Roux C."/>
            <person name="Martin F."/>
            <person name="Corradi N."/>
        </authorList>
    </citation>
    <scope>NUCLEOTIDE SEQUENCE [LARGE SCALE GENOMIC DNA]</scope>
    <source>
        <strain evidence="2 3">DAOM 197198</strain>
    </source>
</reference>
<comment type="caution">
    <text evidence="2">The sequence shown here is derived from an EMBL/GenBank/DDBJ whole genome shotgun (WGS) entry which is preliminary data.</text>
</comment>
<dbReference type="GO" id="GO:0005524">
    <property type="term" value="F:ATP binding"/>
    <property type="evidence" value="ECO:0007669"/>
    <property type="project" value="InterPro"/>
</dbReference>
<dbReference type="SUPFAM" id="SSF56112">
    <property type="entry name" value="Protein kinase-like (PK-like)"/>
    <property type="match status" value="1"/>
</dbReference>
<evidence type="ECO:0000259" key="1">
    <source>
        <dbReference type="PROSITE" id="PS50011"/>
    </source>
</evidence>
<dbReference type="InterPro" id="IPR011009">
    <property type="entry name" value="Kinase-like_dom_sf"/>
</dbReference>
<dbReference type="Proteomes" id="UP000018888">
    <property type="component" value="Unassembled WGS sequence"/>
</dbReference>
<proteinExistence type="predicted"/>
<reference evidence="2 3" key="1">
    <citation type="journal article" date="2013" name="Proc. Natl. Acad. Sci. U.S.A.">
        <title>Genome of an arbuscular mycorrhizal fungus provides insight into the oldest plant symbiosis.</title>
        <authorList>
            <person name="Tisserant E."/>
            <person name="Malbreil M."/>
            <person name="Kuo A."/>
            <person name="Kohler A."/>
            <person name="Symeonidi A."/>
            <person name="Balestrini R."/>
            <person name="Charron P."/>
            <person name="Duensing N."/>
            <person name="Frei Dit Frey N."/>
            <person name="Gianinazzi-Pearson V."/>
            <person name="Gilbert L.B."/>
            <person name="Handa Y."/>
            <person name="Herr J.R."/>
            <person name="Hijri M."/>
            <person name="Koul R."/>
            <person name="Kawaguchi M."/>
            <person name="Krajinski F."/>
            <person name="Lammers P.J."/>
            <person name="Masclaux F.G."/>
            <person name="Murat C."/>
            <person name="Morin E."/>
            <person name="Ndikumana S."/>
            <person name="Pagni M."/>
            <person name="Petitpierre D."/>
            <person name="Requena N."/>
            <person name="Rosikiewicz P."/>
            <person name="Riley R."/>
            <person name="Saito K."/>
            <person name="San Clemente H."/>
            <person name="Shapiro H."/>
            <person name="van Tuinen D."/>
            <person name="Becard G."/>
            <person name="Bonfante P."/>
            <person name="Paszkowski U."/>
            <person name="Shachar-Hill Y.Y."/>
            <person name="Tuskan G.A."/>
            <person name="Young P.W."/>
            <person name="Sanders I.R."/>
            <person name="Henrissat B."/>
            <person name="Rensing S.A."/>
            <person name="Grigoriev I.V."/>
            <person name="Corradi N."/>
            <person name="Roux C."/>
            <person name="Martin F."/>
        </authorList>
    </citation>
    <scope>NUCLEOTIDE SEQUENCE [LARGE SCALE GENOMIC DNA]</scope>
    <source>
        <strain evidence="2 3">DAOM 197198</strain>
    </source>
</reference>
<dbReference type="GO" id="GO:0004672">
    <property type="term" value="F:protein kinase activity"/>
    <property type="evidence" value="ECO:0007669"/>
    <property type="project" value="InterPro"/>
</dbReference>
<evidence type="ECO:0000313" key="2">
    <source>
        <dbReference type="EMBL" id="POG75415.1"/>
    </source>
</evidence>
<sequence length="62" mass="7293">IYSIAILMWEISSGQLPFINYKHDDYDLAMDIINGMRPEIVSEIPLEYRNLMEQCWDADPSK</sequence>
<dbReference type="InterPro" id="IPR001245">
    <property type="entry name" value="Ser-Thr/Tyr_kinase_cat_dom"/>
</dbReference>
<dbReference type="PROSITE" id="PS50011">
    <property type="entry name" value="PROTEIN_KINASE_DOM"/>
    <property type="match status" value="1"/>
</dbReference>